<reference evidence="2 3" key="1">
    <citation type="submission" date="2015-09" db="EMBL/GenBank/DDBJ databases">
        <title>Sorangium comparison.</title>
        <authorList>
            <person name="Zaburannyi N."/>
            <person name="Bunk B."/>
            <person name="Overmann J."/>
            <person name="Mueller R."/>
        </authorList>
    </citation>
    <scope>NUCLEOTIDE SEQUENCE [LARGE SCALE GENOMIC DNA]</scope>
    <source>
        <strain evidence="2 3">So ceGT47</strain>
    </source>
</reference>
<evidence type="ECO:0000313" key="3">
    <source>
        <dbReference type="Proteomes" id="UP000295781"/>
    </source>
</evidence>
<sequence>MSRRARCPCGKDYDWSHLARRYFPARVEDKCQKDPSLAVAHGCFWKYHPAKAHAWELRLQDEIRPDFTLDEPGADDLRARFLHDHPADARAIEAAELKRRERKAAKAEADEPAEADAGTADDEDEG</sequence>
<protein>
    <submittedName>
        <fullName evidence="2">Uncharacterized protein</fullName>
    </submittedName>
</protein>
<name>A0A4P2PZQ9_SORCE</name>
<dbReference type="EMBL" id="CP012670">
    <property type="protein sequence ID" value="AUX22417.1"/>
    <property type="molecule type" value="Genomic_DNA"/>
</dbReference>
<evidence type="ECO:0000313" key="2">
    <source>
        <dbReference type="EMBL" id="AUX22417.1"/>
    </source>
</evidence>
<organism evidence="2 3">
    <name type="scientific">Sorangium cellulosum</name>
    <name type="common">Polyangium cellulosum</name>
    <dbReference type="NCBI Taxonomy" id="56"/>
    <lineage>
        <taxon>Bacteria</taxon>
        <taxon>Pseudomonadati</taxon>
        <taxon>Myxococcota</taxon>
        <taxon>Polyangia</taxon>
        <taxon>Polyangiales</taxon>
        <taxon>Polyangiaceae</taxon>
        <taxon>Sorangium</taxon>
    </lineage>
</organism>
<dbReference type="AlphaFoldDB" id="A0A4P2PZQ9"/>
<feature type="compositionally biased region" description="Basic and acidic residues" evidence="1">
    <location>
        <begin position="98"/>
        <end position="109"/>
    </location>
</feature>
<dbReference type="Proteomes" id="UP000295781">
    <property type="component" value="Chromosome"/>
</dbReference>
<feature type="region of interest" description="Disordered" evidence="1">
    <location>
        <begin position="98"/>
        <end position="126"/>
    </location>
</feature>
<proteinExistence type="predicted"/>
<feature type="compositionally biased region" description="Acidic residues" evidence="1">
    <location>
        <begin position="110"/>
        <end position="126"/>
    </location>
</feature>
<evidence type="ECO:0000256" key="1">
    <source>
        <dbReference type="SAM" id="MobiDB-lite"/>
    </source>
</evidence>
<accession>A0A4P2PZQ9</accession>
<gene>
    <name evidence="2" type="ORF">SOCEGT47_029200</name>
</gene>